<reference evidence="3 4" key="1">
    <citation type="submission" date="2018-05" db="EMBL/GenBank/DDBJ databases">
        <authorList>
            <person name="Goeker M."/>
            <person name="Huntemann M."/>
            <person name="Clum A."/>
            <person name="Pillay M."/>
            <person name="Palaniappan K."/>
            <person name="Varghese N."/>
            <person name="Mikhailova N."/>
            <person name="Stamatis D."/>
            <person name="Reddy T."/>
            <person name="Daum C."/>
            <person name="Shapiro N."/>
            <person name="Ivanova N."/>
            <person name="Kyrpides N."/>
            <person name="Woyke T."/>
        </authorList>
    </citation>
    <scope>NUCLEOTIDE SEQUENCE [LARGE SCALE GENOMIC DNA]</scope>
    <source>
        <strain evidence="3 4">DSM 26524</strain>
    </source>
</reference>
<dbReference type="Proteomes" id="UP000245412">
    <property type="component" value="Unassembled WGS sequence"/>
</dbReference>
<keyword evidence="1" id="KW-0175">Coiled coil</keyword>
<evidence type="ECO:0000313" key="3">
    <source>
        <dbReference type="EMBL" id="PWJ75068.1"/>
    </source>
</evidence>
<proteinExistence type="predicted"/>
<keyword evidence="2" id="KW-0472">Membrane</keyword>
<keyword evidence="2" id="KW-1133">Transmembrane helix</keyword>
<dbReference type="RefSeq" id="WP_109626818.1">
    <property type="nucleotide sequence ID" value="NZ_JANKBI010000007.1"/>
</dbReference>
<dbReference type="AlphaFoldDB" id="A0AB73T392"/>
<sequence length="92" mass="10780">MREKGQCRKNSRRAVLLEAIRLVEKVLRKKGLVMKIKNKMYVFLAAMILALGCITGCRNKDDKEEIIRKGKEAQQEIQNAFNEYQNKKRLLQ</sequence>
<protein>
    <submittedName>
        <fullName evidence="3">Uncharacterized protein</fullName>
    </submittedName>
</protein>
<feature type="coiled-coil region" evidence="1">
    <location>
        <begin position="63"/>
        <end position="90"/>
    </location>
</feature>
<keyword evidence="4" id="KW-1185">Reference proteome</keyword>
<organism evidence="3 4">
    <name type="scientific">Murimonas intestini</name>
    <dbReference type="NCBI Taxonomy" id="1337051"/>
    <lineage>
        <taxon>Bacteria</taxon>
        <taxon>Bacillati</taxon>
        <taxon>Bacillota</taxon>
        <taxon>Clostridia</taxon>
        <taxon>Lachnospirales</taxon>
        <taxon>Lachnospiraceae</taxon>
        <taxon>Murimonas</taxon>
    </lineage>
</organism>
<evidence type="ECO:0000256" key="2">
    <source>
        <dbReference type="SAM" id="Phobius"/>
    </source>
</evidence>
<comment type="caution">
    <text evidence="3">The sequence shown here is derived from an EMBL/GenBank/DDBJ whole genome shotgun (WGS) entry which is preliminary data.</text>
</comment>
<keyword evidence="2" id="KW-0812">Transmembrane</keyword>
<accession>A0AB73T392</accession>
<evidence type="ECO:0000256" key="1">
    <source>
        <dbReference type="SAM" id="Coils"/>
    </source>
</evidence>
<gene>
    <name evidence="3" type="ORF">C7383_10775</name>
</gene>
<feature type="transmembrane region" description="Helical" evidence="2">
    <location>
        <begin position="40"/>
        <end position="59"/>
    </location>
</feature>
<name>A0AB73T392_9FIRM</name>
<evidence type="ECO:0000313" key="4">
    <source>
        <dbReference type="Proteomes" id="UP000245412"/>
    </source>
</evidence>
<dbReference type="EMBL" id="QGGY01000007">
    <property type="protein sequence ID" value="PWJ75068.1"/>
    <property type="molecule type" value="Genomic_DNA"/>
</dbReference>